<dbReference type="PANTHER" id="PTHR14614">
    <property type="entry name" value="HEPATOCELLULAR CARCINOMA-ASSOCIATED ANTIGEN"/>
    <property type="match status" value="1"/>
</dbReference>
<dbReference type="RefSeq" id="XP_060123261.1">
    <property type="nucleotide sequence ID" value="XM_060267278.1"/>
</dbReference>
<gene>
    <name evidence="1" type="ORF">MJAP1_003350</name>
</gene>
<dbReference type="InterPro" id="IPR019410">
    <property type="entry name" value="Methyltransf_16"/>
</dbReference>
<proteinExistence type="predicted"/>
<dbReference type="Proteomes" id="UP001217754">
    <property type="component" value="Chromosome 6"/>
</dbReference>
<dbReference type="Gene3D" id="3.40.50.150">
    <property type="entry name" value="Vaccinia Virus protein VP39"/>
    <property type="match status" value="1"/>
</dbReference>
<reference evidence="1" key="1">
    <citation type="submission" date="2023-03" db="EMBL/GenBank/DDBJ databases">
        <title>Mating type loci evolution in Malassezia.</title>
        <authorList>
            <person name="Coelho M.A."/>
        </authorList>
    </citation>
    <scope>NUCLEOTIDE SEQUENCE</scope>
    <source>
        <strain evidence="1">CBS 9431</strain>
    </source>
</reference>
<sequence>MAQGRGPNFPAALAIAPNAPDAGHGTEAWQHDSAADIAAFGIAGRIWESAFLLMRYVEDDAYVYDPPCSMIGNDAPRTVLELGSGVGTAGLAAAAALHRTGLGHTVVLTDLAEVCPLLERNARTTQERGVDVRVHALPWGDAAAAAAVQRALPRPITHVLCSDLVYFPELLAPLLRTLLDLTACTPSPEVVIGYKIRSLTKEQPFWAAFGAWFDFQVVYCAPATRPTAWAPLGSDATHLAHGPPGQVPDDYFVFVAHRRPATLRQAPPASDAQLLQGFRVVEKEPHEVFDTDMSGVDTFEWLMLSRTMYD</sequence>
<dbReference type="Pfam" id="PF10294">
    <property type="entry name" value="Methyltransf_16"/>
    <property type="match status" value="1"/>
</dbReference>
<dbReference type="InterPro" id="IPR029063">
    <property type="entry name" value="SAM-dependent_MTases_sf"/>
</dbReference>
<dbReference type="GO" id="GO:0005829">
    <property type="term" value="C:cytosol"/>
    <property type="evidence" value="ECO:0007669"/>
    <property type="project" value="TreeGrafter"/>
</dbReference>
<accession>A0AAF0JBT8</accession>
<dbReference type="GeneID" id="85227001"/>
<protein>
    <submittedName>
        <fullName evidence="1">Uncharacterized protein</fullName>
    </submittedName>
</protein>
<dbReference type="GO" id="GO:0008757">
    <property type="term" value="F:S-adenosylmethionine-dependent methyltransferase activity"/>
    <property type="evidence" value="ECO:0007669"/>
    <property type="project" value="UniProtKB-ARBA"/>
</dbReference>
<dbReference type="GO" id="GO:0032991">
    <property type="term" value="C:protein-containing complex"/>
    <property type="evidence" value="ECO:0007669"/>
    <property type="project" value="TreeGrafter"/>
</dbReference>
<evidence type="ECO:0000313" key="2">
    <source>
        <dbReference type="Proteomes" id="UP001217754"/>
    </source>
</evidence>
<evidence type="ECO:0000313" key="1">
    <source>
        <dbReference type="EMBL" id="WFD40364.1"/>
    </source>
</evidence>
<name>A0AAF0JBT8_9BASI</name>
<organism evidence="1 2">
    <name type="scientific">Malassezia japonica</name>
    <dbReference type="NCBI Taxonomy" id="223818"/>
    <lineage>
        <taxon>Eukaryota</taxon>
        <taxon>Fungi</taxon>
        <taxon>Dikarya</taxon>
        <taxon>Basidiomycota</taxon>
        <taxon>Ustilaginomycotina</taxon>
        <taxon>Malasseziomycetes</taxon>
        <taxon>Malasseziales</taxon>
        <taxon>Malasseziaceae</taxon>
        <taxon>Malassezia</taxon>
    </lineage>
</organism>
<dbReference type="SUPFAM" id="SSF53335">
    <property type="entry name" value="S-adenosyl-L-methionine-dependent methyltransferases"/>
    <property type="match status" value="1"/>
</dbReference>
<dbReference type="PANTHER" id="PTHR14614:SF161">
    <property type="match status" value="1"/>
</dbReference>
<dbReference type="EMBL" id="CP119963">
    <property type="protein sequence ID" value="WFD40364.1"/>
    <property type="molecule type" value="Genomic_DNA"/>
</dbReference>
<keyword evidence="2" id="KW-1185">Reference proteome</keyword>
<dbReference type="AlphaFoldDB" id="A0AAF0JBT8"/>